<organism evidence="1 2">
    <name type="scientific">Lipomyces kononenkoae</name>
    <name type="common">Yeast</name>
    <dbReference type="NCBI Taxonomy" id="34357"/>
    <lineage>
        <taxon>Eukaryota</taxon>
        <taxon>Fungi</taxon>
        <taxon>Dikarya</taxon>
        <taxon>Ascomycota</taxon>
        <taxon>Saccharomycotina</taxon>
        <taxon>Lipomycetes</taxon>
        <taxon>Lipomycetales</taxon>
        <taxon>Lipomycetaceae</taxon>
        <taxon>Lipomyces</taxon>
    </lineage>
</organism>
<dbReference type="EMBL" id="MU971390">
    <property type="protein sequence ID" value="KAK9236328.1"/>
    <property type="molecule type" value="Genomic_DNA"/>
</dbReference>
<reference evidence="2" key="1">
    <citation type="journal article" date="2024" name="Front. Bioeng. Biotechnol.">
        <title>Genome-scale model development and genomic sequencing of the oleaginous clade Lipomyces.</title>
        <authorList>
            <person name="Czajka J.J."/>
            <person name="Han Y."/>
            <person name="Kim J."/>
            <person name="Mondo S.J."/>
            <person name="Hofstad B.A."/>
            <person name="Robles A."/>
            <person name="Haridas S."/>
            <person name="Riley R."/>
            <person name="LaButti K."/>
            <person name="Pangilinan J."/>
            <person name="Andreopoulos W."/>
            <person name="Lipzen A."/>
            <person name="Yan J."/>
            <person name="Wang M."/>
            <person name="Ng V."/>
            <person name="Grigoriev I.V."/>
            <person name="Spatafora J.W."/>
            <person name="Magnuson J.K."/>
            <person name="Baker S.E."/>
            <person name="Pomraning K.R."/>
        </authorList>
    </citation>
    <scope>NUCLEOTIDE SEQUENCE [LARGE SCALE GENOMIC DNA]</scope>
    <source>
        <strain evidence="2">CBS 7786</strain>
    </source>
</reference>
<dbReference type="Proteomes" id="UP001433508">
    <property type="component" value="Unassembled WGS sequence"/>
</dbReference>
<comment type="caution">
    <text evidence="1">The sequence shown here is derived from an EMBL/GenBank/DDBJ whole genome shotgun (WGS) entry which is preliminary data.</text>
</comment>
<accession>A0ACC3SXG2</accession>
<name>A0ACC3SXG2_LIPKO</name>
<proteinExistence type="predicted"/>
<evidence type="ECO:0000313" key="1">
    <source>
        <dbReference type="EMBL" id="KAK9236328.1"/>
    </source>
</evidence>
<gene>
    <name evidence="1" type="ORF">V1525DRAFT_363011</name>
</gene>
<evidence type="ECO:0000313" key="2">
    <source>
        <dbReference type="Proteomes" id="UP001433508"/>
    </source>
</evidence>
<sequence>MAAAESGRTIQDFEIRQLHHPPIHQKLQLVSQDVRFLQRMLVDNAKAKIDANFPTQSAGGQDPLKDQVEEIVKQFVLRTIELSKYSLVVNGTEGANPSLDSLMKGADLDKEEEADKYEPFDLELNEQVRELYARIDEETVAVTKLRREAPLRAREAYKSKLDMLDEPRQKAQIENVVVDDAEVNTDSMEEFLPRREGVMSDFETLVATLRDMKKSVPAASSKLDRAEAALAHLSNRNNK</sequence>
<protein>
    <submittedName>
        <fullName evidence="1">Kinetochore protein Mis14 like-domain-containing protein</fullName>
    </submittedName>
</protein>
<keyword evidence="2" id="KW-1185">Reference proteome</keyword>